<evidence type="ECO:0000256" key="8">
    <source>
        <dbReference type="ARBA" id="ARBA00022833"/>
    </source>
</evidence>
<organism evidence="12 13">
    <name type="scientific">Coccomyxa viridis</name>
    <dbReference type="NCBI Taxonomy" id="1274662"/>
    <lineage>
        <taxon>Eukaryota</taxon>
        <taxon>Viridiplantae</taxon>
        <taxon>Chlorophyta</taxon>
        <taxon>core chlorophytes</taxon>
        <taxon>Trebouxiophyceae</taxon>
        <taxon>Trebouxiophyceae incertae sedis</taxon>
        <taxon>Coccomyxaceae</taxon>
        <taxon>Coccomyxa</taxon>
    </lineage>
</organism>
<evidence type="ECO:0000256" key="7">
    <source>
        <dbReference type="ARBA" id="ARBA00022723"/>
    </source>
</evidence>
<keyword evidence="2 10" id="KW-0240">DNA-directed RNA polymerase</keyword>
<evidence type="ECO:0000256" key="4">
    <source>
        <dbReference type="ARBA" id="ARBA00022679"/>
    </source>
</evidence>
<comment type="similarity">
    <text evidence="1 10">Belongs to the eukaryotic-type primase small subunit family.</text>
</comment>
<dbReference type="SUPFAM" id="SSF56747">
    <property type="entry name" value="Prim-pol domain"/>
    <property type="match status" value="1"/>
</dbReference>
<keyword evidence="6 10" id="KW-0235">DNA replication</keyword>
<protein>
    <recommendedName>
        <fullName evidence="10">DNA primase</fullName>
        <ecNumber evidence="10">2.7.7.-</ecNumber>
    </recommendedName>
</protein>
<dbReference type="GO" id="GO:0046872">
    <property type="term" value="F:metal ion binding"/>
    <property type="evidence" value="ECO:0007669"/>
    <property type="project" value="UniProtKB-KW"/>
</dbReference>
<keyword evidence="7" id="KW-0479">Metal-binding</keyword>
<evidence type="ECO:0000256" key="3">
    <source>
        <dbReference type="ARBA" id="ARBA00022515"/>
    </source>
</evidence>
<reference evidence="12 13" key="1">
    <citation type="submission" date="2023-10" db="EMBL/GenBank/DDBJ databases">
        <authorList>
            <person name="Maclean D."/>
            <person name="Macfadyen A."/>
        </authorList>
    </citation>
    <scope>NUCLEOTIDE SEQUENCE [LARGE SCALE GENOMIC DNA]</scope>
</reference>
<comment type="caution">
    <text evidence="12">The sequence shown here is derived from an EMBL/GenBank/DDBJ whole genome shotgun (WGS) entry which is preliminary data.</text>
</comment>
<dbReference type="Pfam" id="PF01896">
    <property type="entry name" value="DNA_primase_S"/>
    <property type="match status" value="1"/>
</dbReference>
<feature type="compositionally biased region" description="Basic and acidic residues" evidence="11">
    <location>
        <begin position="1"/>
        <end position="14"/>
    </location>
</feature>
<dbReference type="AlphaFoldDB" id="A0AAV1HW22"/>
<evidence type="ECO:0000313" key="13">
    <source>
        <dbReference type="Proteomes" id="UP001314263"/>
    </source>
</evidence>
<dbReference type="NCBIfam" id="TIGR00335">
    <property type="entry name" value="primase_sml"/>
    <property type="match status" value="1"/>
</dbReference>
<dbReference type="CDD" id="cd04860">
    <property type="entry name" value="AE_Prim_S"/>
    <property type="match status" value="1"/>
</dbReference>
<evidence type="ECO:0000256" key="6">
    <source>
        <dbReference type="ARBA" id="ARBA00022705"/>
    </source>
</evidence>
<evidence type="ECO:0000256" key="9">
    <source>
        <dbReference type="ARBA" id="ARBA00023163"/>
    </source>
</evidence>
<keyword evidence="13" id="KW-1185">Reference proteome</keyword>
<dbReference type="FunFam" id="3.90.920.10:FF:000003">
    <property type="entry name" value="DNA primase"/>
    <property type="match status" value="1"/>
</dbReference>
<dbReference type="Proteomes" id="UP001314263">
    <property type="component" value="Unassembled WGS sequence"/>
</dbReference>
<evidence type="ECO:0000256" key="10">
    <source>
        <dbReference type="RuleBase" id="RU003514"/>
    </source>
</evidence>
<dbReference type="GO" id="GO:0005658">
    <property type="term" value="C:alpha DNA polymerase:primase complex"/>
    <property type="evidence" value="ECO:0007669"/>
    <property type="project" value="UniProtKB-ARBA"/>
</dbReference>
<evidence type="ECO:0000256" key="1">
    <source>
        <dbReference type="ARBA" id="ARBA00009762"/>
    </source>
</evidence>
<dbReference type="InterPro" id="IPR014052">
    <property type="entry name" value="DNA_primase_ssu_euk/arc"/>
</dbReference>
<evidence type="ECO:0000256" key="2">
    <source>
        <dbReference type="ARBA" id="ARBA00022478"/>
    </source>
</evidence>
<keyword evidence="4 10" id="KW-0808">Transferase</keyword>
<feature type="region of interest" description="Disordered" evidence="11">
    <location>
        <begin position="1"/>
        <end position="43"/>
    </location>
</feature>
<dbReference type="EC" id="2.7.7.-" evidence="10"/>
<dbReference type="InterPro" id="IPR002755">
    <property type="entry name" value="DNA_primase_S"/>
</dbReference>
<keyword evidence="5" id="KW-0548">Nucleotidyltransferase</keyword>
<evidence type="ECO:0000256" key="5">
    <source>
        <dbReference type="ARBA" id="ARBA00022695"/>
    </source>
</evidence>
<sequence>MAEEQEAKRPRLDDEKEDMDAEGSAPGTSGLSTGAPAQRPKKSVQDLMRPYYGSKFPYDEFCAWLAYGHDSKLPQADAMFFQRRELCFTLDGDIFVRYQSFKDKEELQRAMANKVPAKIDIGPIYNVDPQRRKAYTGLAADRVFAPVERELVFDIDLTDYDDVRTCGKEAHICSACWPLMAVAVQVIDACLREDFGFKHILWVFSGRRGIHCWVCDERARKMTDEQRSAVASYLSVYRGSEGGAAKLALSQVSAANHPSVERALRLLYAAWTESILPQQRLLADEPAWKAVLAIIKDEEVCERLHGRWQRAHGRLTSGDISSERWAELSTEIDKVLDSKSADRARKQQLLRARKEVLFAFAYPRLDVEVSKKMNHLLKAPFCIHPKTGKVCVPMDPGSIWSFDPEAVVTVHGLLDEERGSPKAAAAEQAMAEALQTFHGCFLDELAASSRQSIIAKARSAAQAGLAW</sequence>
<proteinExistence type="inferred from homology"/>
<dbReference type="GO" id="GO:0003899">
    <property type="term" value="F:DNA-directed RNA polymerase activity"/>
    <property type="evidence" value="ECO:0007669"/>
    <property type="project" value="InterPro"/>
</dbReference>
<evidence type="ECO:0000313" key="12">
    <source>
        <dbReference type="EMBL" id="CAK0754408.1"/>
    </source>
</evidence>
<keyword evidence="9" id="KW-0804">Transcription</keyword>
<evidence type="ECO:0000256" key="11">
    <source>
        <dbReference type="SAM" id="MobiDB-lite"/>
    </source>
</evidence>
<dbReference type="GO" id="GO:0006269">
    <property type="term" value="P:DNA replication, synthesis of primer"/>
    <property type="evidence" value="ECO:0007669"/>
    <property type="project" value="UniProtKB-KW"/>
</dbReference>
<accession>A0AAV1HW22</accession>
<keyword evidence="8" id="KW-0862">Zinc</keyword>
<dbReference type="PANTHER" id="PTHR10536">
    <property type="entry name" value="DNA PRIMASE SMALL SUBUNIT"/>
    <property type="match status" value="1"/>
</dbReference>
<name>A0AAV1HW22_9CHLO</name>
<dbReference type="EMBL" id="CAUYUE010000003">
    <property type="protein sequence ID" value="CAK0754408.1"/>
    <property type="molecule type" value="Genomic_DNA"/>
</dbReference>
<keyword evidence="3 10" id="KW-0639">Primosome</keyword>
<dbReference type="Gene3D" id="3.90.920.10">
    <property type="entry name" value="DNA primase, PRIM domain"/>
    <property type="match status" value="1"/>
</dbReference>
<gene>
    <name evidence="12" type="ORF">CVIRNUC_002295</name>
</gene>